<sequence length="238" mass="26173">MIPIQTESAWRGTSDCRGCGIRDMALFAELDERDFSLIHAPIDDLLYQPGQVLYREGQAAQGLFTLRRGMLKLVRATPDGRERIVRLVQPGDVAGLEALASPRFDSEAVALSEVAVCRIPLEVLHSLAAQSPRLHGRLMAKWQGALKAADDWLAELNFGSARQRVAHLVAKMAQSQDGAELQLFRREDMGAMLDLKLETVSREVSALVRDGVLASLDRQGRAYRLLDAARLQAVCQGG</sequence>
<gene>
    <name evidence="6" type="ORF">PSQ39_11400</name>
</gene>
<evidence type="ECO:0000313" key="7">
    <source>
        <dbReference type="Proteomes" id="UP001528672"/>
    </source>
</evidence>
<dbReference type="EMBL" id="JAQSIO010000003">
    <property type="protein sequence ID" value="MDD0815237.1"/>
    <property type="molecule type" value="Genomic_DNA"/>
</dbReference>
<dbReference type="InterPro" id="IPR000595">
    <property type="entry name" value="cNMP-bd_dom"/>
</dbReference>
<proteinExistence type="predicted"/>
<dbReference type="InterPro" id="IPR014710">
    <property type="entry name" value="RmlC-like_jellyroll"/>
</dbReference>
<dbReference type="PROSITE" id="PS50042">
    <property type="entry name" value="CNMP_BINDING_3"/>
    <property type="match status" value="1"/>
</dbReference>
<protein>
    <submittedName>
        <fullName evidence="6">Crp/Fnr family transcriptional regulator</fullName>
    </submittedName>
</protein>
<dbReference type="Pfam" id="PF00027">
    <property type="entry name" value="cNMP_binding"/>
    <property type="match status" value="1"/>
</dbReference>
<evidence type="ECO:0000313" key="6">
    <source>
        <dbReference type="EMBL" id="MDD0815237.1"/>
    </source>
</evidence>
<dbReference type="InterPro" id="IPR018490">
    <property type="entry name" value="cNMP-bd_dom_sf"/>
</dbReference>
<name>A0ABT5MH60_9BURK</name>
<dbReference type="CDD" id="cd00038">
    <property type="entry name" value="CAP_ED"/>
    <property type="match status" value="1"/>
</dbReference>
<dbReference type="SUPFAM" id="SSF51206">
    <property type="entry name" value="cAMP-binding domain-like"/>
    <property type="match status" value="1"/>
</dbReference>
<reference evidence="6 7" key="1">
    <citation type="submission" date="2023-02" db="EMBL/GenBank/DDBJ databases">
        <title>Bacterial whole genome sequence for Curvibacter sp. HBC28.</title>
        <authorList>
            <person name="Le V."/>
            <person name="Ko S.-R."/>
            <person name="Ahn C.-Y."/>
            <person name="Oh H.-M."/>
        </authorList>
    </citation>
    <scope>NUCLEOTIDE SEQUENCE [LARGE SCALE GENOMIC DNA]</scope>
    <source>
        <strain evidence="6 7">HBC28</strain>
    </source>
</reference>
<feature type="domain" description="Cyclic nucleotide-binding" evidence="4">
    <location>
        <begin position="26"/>
        <end position="99"/>
    </location>
</feature>
<dbReference type="PANTHER" id="PTHR24567:SF28">
    <property type="entry name" value="LISTERIOLYSIN REGULATORY PROTEIN"/>
    <property type="match status" value="1"/>
</dbReference>
<dbReference type="InterPro" id="IPR036390">
    <property type="entry name" value="WH_DNA-bd_sf"/>
</dbReference>
<keyword evidence="7" id="KW-1185">Reference proteome</keyword>
<feature type="domain" description="HTH crp-type" evidence="5">
    <location>
        <begin position="159"/>
        <end position="229"/>
    </location>
</feature>
<keyword evidence="2" id="KW-0238">DNA-binding</keyword>
<dbReference type="PROSITE" id="PS51063">
    <property type="entry name" value="HTH_CRP_2"/>
    <property type="match status" value="1"/>
</dbReference>
<evidence type="ECO:0000259" key="4">
    <source>
        <dbReference type="PROSITE" id="PS50042"/>
    </source>
</evidence>
<dbReference type="SUPFAM" id="SSF46785">
    <property type="entry name" value="Winged helix' DNA-binding domain"/>
    <property type="match status" value="1"/>
</dbReference>
<dbReference type="SMART" id="SM00100">
    <property type="entry name" value="cNMP"/>
    <property type="match status" value="1"/>
</dbReference>
<accession>A0ABT5MH60</accession>
<dbReference type="PANTHER" id="PTHR24567">
    <property type="entry name" value="CRP FAMILY TRANSCRIPTIONAL REGULATORY PROTEIN"/>
    <property type="match status" value="1"/>
</dbReference>
<dbReference type="InterPro" id="IPR012318">
    <property type="entry name" value="HTH_CRP"/>
</dbReference>
<comment type="caution">
    <text evidence="6">The sequence shown here is derived from an EMBL/GenBank/DDBJ whole genome shotgun (WGS) entry which is preliminary data.</text>
</comment>
<evidence type="ECO:0000256" key="1">
    <source>
        <dbReference type="ARBA" id="ARBA00023015"/>
    </source>
</evidence>
<dbReference type="Pfam" id="PF13545">
    <property type="entry name" value="HTH_Crp_2"/>
    <property type="match status" value="1"/>
</dbReference>
<dbReference type="Gene3D" id="2.60.120.10">
    <property type="entry name" value="Jelly Rolls"/>
    <property type="match status" value="1"/>
</dbReference>
<dbReference type="InterPro" id="IPR036388">
    <property type="entry name" value="WH-like_DNA-bd_sf"/>
</dbReference>
<evidence type="ECO:0000259" key="5">
    <source>
        <dbReference type="PROSITE" id="PS51063"/>
    </source>
</evidence>
<dbReference type="RefSeq" id="WP_273926890.1">
    <property type="nucleotide sequence ID" value="NZ_JAQSIO010000003.1"/>
</dbReference>
<dbReference type="Gene3D" id="1.10.10.10">
    <property type="entry name" value="Winged helix-like DNA-binding domain superfamily/Winged helix DNA-binding domain"/>
    <property type="match status" value="1"/>
</dbReference>
<keyword evidence="1" id="KW-0805">Transcription regulation</keyword>
<keyword evidence="3" id="KW-0804">Transcription</keyword>
<evidence type="ECO:0000256" key="2">
    <source>
        <dbReference type="ARBA" id="ARBA00023125"/>
    </source>
</evidence>
<dbReference type="InterPro" id="IPR050397">
    <property type="entry name" value="Env_Response_Regulators"/>
</dbReference>
<evidence type="ECO:0000256" key="3">
    <source>
        <dbReference type="ARBA" id="ARBA00023163"/>
    </source>
</evidence>
<organism evidence="6 7">
    <name type="scientific">Curvibacter microcysteis</name>
    <dbReference type="NCBI Taxonomy" id="3026419"/>
    <lineage>
        <taxon>Bacteria</taxon>
        <taxon>Pseudomonadati</taxon>
        <taxon>Pseudomonadota</taxon>
        <taxon>Betaproteobacteria</taxon>
        <taxon>Burkholderiales</taxon>
        <taxon>Comamonadaceae</taxon>
        <taxon>Curvibacter</taxon>
    </lineage>
</organism>
<dbReference type="Proteomes" id="UP001528672">
    <property type="component" value="Unassembled WGS sequence"/>
</dbReference>